<evidence type="ECO:0000313" key="2">
    <source>
        <dbReference type="EMBL" id="ALV86426.1"/>
    </source>
</evidence>
<name>A0A0U3JGF1_9BACT</name>
<dbReference type="PROSITE" id="PS51085">
    <property type="entry name" value="2FE2S_FER_2"/>
    <property type="match status" value="1"/>
</dbReference>
<proteinExistence type="predicted"/>
<dbReference type="Pfam" id="PF00111">
    <property type="entry name" value="Fer2"/>
    <property type="match status" value="1"/>
</dbReference>
<organism evidence="2">
    <name type="scientific">uncultured bacterium 16</name>
    <dbReference type="NCBI Taxonomy" id="1748268"/>
    <lineage>
        <taxon>Bacteria</taxon>
        <taxon>environmental samples</taxon>
    </lineage>
</organism>
<dbReference type="InterPro" id="IPR036010">
    <property type="entry name" value="2Fe-2S_ferredoxin-like_sf"/>
</dbReference>
<protein>
    <recommendedName>
        <fullName evidence="1">2Fe-2S ferredoxin-type domain-containing protein</fullName>
    </recommendedName>
</protein>
<dbReference type="InterPro" id="IPR001041">
    <property type="entry name" value="2Fe-2S_ferredoxin-type"/>
</dbReference>
<feature type="domain" description="2Fe-2S ferredoxin-type" evidence="1">
    <location>
        <begin position="1"/>
        <end position="94"/>
    </location>
</feature>
<dbReference type="GO" id="GO:0051537">
    <property type="term" value="F:2 iron, 2 sulfur cluster binding"/>
    <property type="evidence" value="ECO:0007669"/>
    <property type="project" value="InterPro"/>
</dbReference>
<dbReference type="Gene3D" id="3.10.20.30">
    <property type="match status" value="1"/>
</dbReference>
<dbReference type="EMBL" id="KT944263">
    <property type="protein sequence ID" value="ALV86426.1"/>
    <property type="molecule type" value="Genomic_DNA"/>
</dbReference>
<dbReference type="InterPro" id="IPR006058">
    <property type="entry name" value="2Fe2S_fd_BS"/>
</dbReference>
<dbReference type="AlphaFoldDB" id="A0A0U3JGF1"/>
<dbReference type="CDD" id="cd00207">
    <property type="entry name" value="fer2"/>
    <property type="match status" value="1"/>
</dbReference>
<evidence type="ECO:0000259" key="1">
    <source>
        <dbReference type="PROSITE" id="PS51085"/>
    </source>
</evidence>
<sequence>MSFRIRVADTALSFACREGQSVLAAMSQAGQKCLTVGCRSGGCGVCRVQVVEGEFETGLMSHSEVCTGDRAKGIVLACQLFPRSELEVRVLGRNNVDTTDPTAALLRRVFAAASAAPASSRP</sequence>
<accession>A0A0U3JGF1</accession>
<dbReference type="SUPFAM" id="SSF54292">
    <property type="entry name" value="2Fe-2S ferredoxin-like"/>
    <property type="match status" value="1"/>
</dbReference>
<dbReference type="InterPro" id="IPR012675">
    <property type="entry name" value="Beta-grasp_dom_sf"/>
</dbReference>
<reference evidence="2" key="1">
    <citation type="submission" date="2015-10" db="EMBL/GenBank/DDBJ databases">
        <title>Biosynthesis of SCL-MCL polyhydroxyalkanoates by metagenomic clones in Pseudomonas putida.</title>
        <authorList>
            <person name="Cheng J."/>
            <person name="Charles T.C."/>
        </authorList>
    </citation>
    <scope>NUCLEOTIDE SEQUENCE</scope>
</reference>
<dbReference type="PROSITE" id="PS00197">
    <property type="entry name" value="2FE2S_FER_1"/>
    <property type="match status" value="1"/>
</dbReference>